<dbReference type="GO" id="GO:0005634">
    <property type="term" value="C:nucleus"/>
    <property type="evidence" value="ECO:0007669"/>
    <property type="project" value="TreeGrafter"/>
</dbReference>
<evidence type="ECO:0000256" key="1">
    <source>
        <dbReference type="SAM" id="MobiDB-lite"/>
    </source>
</evidence>
<dbReference type="PANTHER" id="PTHR23099:SF0">
    <property type="entry name" value="GERM CELL NUCLEAR ACIDIC PROTEIN"/>
    <property type="match status" value="1"/>
</dbReference>
<feature type="compositionally biased region" description="Low complexity" evidence="1">
    <location>
        <begin position="56"/>
        <end position="67"/>
    </location>
</feature>
<evidence type="ECO:0000313" key="4">
    <source>
        <dbReference type="Proteomes" id="UP001309876"/>
    </source>
</evidence>
<feature type="compositionally biased region" description="Low complexity" evidence="1">
    <location>
        <begin position="393"/>
        <end position="409"/>
    </location>
</feature>
<sequence>MDDELPELDALVLRPSTGSNKALRVPATALRRSPRKQKPDAVREDINNLHDVPNLSASSRQRTSSRQNLPPSNVLKSIQSRARKLEEKKTCNPIDVLQKPIQATIEPVELFQNNSNDGFHDLLEPILQISARQRLGSTELGHDRQRNTRKLASGTSNVIGGTRKDMVKTINKKSNEKMVPARSNPFVLRESYCDDLNESSGTDGEDEDTDLSGFIVDDDVDLSFYGSADELSPDSELDRRNRTRQRTVVKPNSRRRLVRGSRNVESGRRKDTDTALSKAFDSMSLGAGALEDDRNASRTKTLEVVDLTSSPVTRAVAQELDEESEQDETPEQSSEHPFSKVGALRPNPTTLIRGDQPLPSKSRNQPSDHEHQTKQEETAERPVTPPATPPKSPSKSLLRSPTKLLSPSKRTVQAPNFLHRQSIDAFWDHNTVNEWHDTNSPKKAPLLSPRKNALARFVLEAHDDIEEPSDDDHSQPTTTSQDAFDDSTDSLPSPSGSPSKSRSPSKVSALKSEQARIREEKKARLAAKKAFDSTKEGLALSLLQALDQYVTESKITTMSASTGGIKVIWSKTLRSTAGRANWKRTITKPSGSPIKGDPNSTSVERQQGVVVQHFASIELAEKIIDRPERLVNTLAHEFCHLANFMVSGVRDQPHGESFKHWGKKVTSWLRSPNAKQAPGWQAEWSLAEVTTKHSYVVETKYLWVCTGRPANKQKQTLTMKMLDIEAEDEEGCGAEYGRHSKSIDVEKQRCGRCKGFLVQVRPTPRAAASPKKSPVKKRVASKEGGVTSLEKLVEVIELSD</sequence>
<feature type="compositionally biased region" description="Basic and acidic residues" evidence="1">
    <location>
        <begin position="37"/>
        <end position="48"/>
    </location>
</feature>
<evidence type="ECO:0000259" key="2">
    <source>
        <dbReference type="SMART" id="SM00731"/>
    </source>
</evidence>
<organism evidence="3 4">
    <name type="scientific">Lithohypha guttulata</name>
    <dbReference type="NCBI Taxonomy" id="1690604"/>
    <lineage>
        <taxon>Eukaryota</taxon>
        <taxon>Fungi</taxon>
        <taxon>Dikarya</taxon>
        <taxon>Ascomycota</taxon>
        <taxon>Pezizomycotina</taxon>
        <taxon>Eurotiomycetes</taxon>
        <taxon>Chaetothyriomycetidae</taxon>
        <taxon>Chaetothyriales</taxon>
        <taxon>Trichomeriaceae</taxon>
        <taxon>Lithohypha</taxon>
    </lineage>
</organism>
<feature type="region of interest" description="Disordered" evidence="1">
    <location>
        <begin position="318"/>
        <end position="416"/>
    </location>
</feature>
<dbReference type="SMART" id="SM00731">
    <property type="entry name" value="SprT"/>
    <property type="match status" value="1"/>
</dbReference>
<dbReference type="EMBL" id="JAVRRJ010000008">
    <property type="protein sequence ID" value="KAK5082120.1"/>
    <property type="molecule type" value="Genomic_DNA"/>
</dbReference>
<feature type="compositionally biased region" description="Basic residues" evidence="1">
    <location>
        <begin position="241"/>
        <end position="259"/>
    </location>
</feature>
<feature type="region of interest" description="Disordered" evidence="1">
    <location>
        <begin position="465"/>
        <end position="516"/>
    </location>
</feature>
<feature type="region of interest" description="Disordered" evidence="1">
    <location>
        <begin position="1"/>
        <end position="75"/>
    </location>
</feature>
<feature type="region of interest" description="Disordered" evidence="1">
    <location>
        <begin position="226"/>
        <end position="274"/>
    </location>
</feature>
<dbReference type="GO" id="GO:0006950">
    <property type="term" value="P:response to stress"/>
    <property type="evidence" value="ECO:0007669"/>
    <property type="project" value="UniProtKB-ARBA"/>
</dbReference>
<evidence type="ECO:0000313" key="3">
    <source>
        <dbReference type="EMBL" id="KAK5082120.1"/>
    </source>
</evidence>
<feature type="compositionally biased region" description="Acidic residues" evidence="1">
    <location>
        <begin position="319"/>
        <end position="330"/>
    </location>
</feature>
<proteinExistence type="predicted"/>
<reference evidence="3 4" key="1">
    <citation type="submission" date="2023-08" db="EMBL/GenBank/DDBJ databases">
        <title>Black Yeasts Isolated from many extreme environments.</title>
        <authorList>
            <person name="Coleine C."/>
            <person name="Stajich J.E."/>
            <person name="Selbmann L."/>
        </authorList>
    </citation>
    <scope>NUCLEOTIDE SEQUENCE [LARGE SCALE GENOMIC DNA]</scope>
    <source>
        <strain evidence="3 4">CCFEE 5910</strain>
    </source>
</reference>
<feature type="compositionally biased region" description="Low complexity" evidence="1">
    <location>
        <begin position="489"/>
        <end position="508"/>
    </location>
</feature>
<dbReference type="Proteomes" id="UP001309876">
    <property type="component" value="Unassembled WGS sequence"/>
</dbReference>
<gene>
    <name evidence="3" type="ORF">LTR05_007263</name>
</gene>
<accession>A0AAN7Y903</accession>
<dbReference type="AlphaFoldDB" id="A0AAN7Y903"/>
<dbReference type="Pfam" id="PF10263">
    <property type="entry name" value="SprT-like"/>
    <property type="match status" value="1"/>
</dbReference>
<protein>
    <recommendedName>
        <fullName evidence="2">SprT-like domain-containing protein</fullName>
    </recommendedName>
</protein>
<keyword evidence="4" id="KW-1185">Reference proteome</keyword>
<dbReference type="InterPro" id="IPR006640">
    <property type="entry name" value="SprT-like_domain"/>
</dbReference>
<feature type="compositionally biased region" description="Basic and acidic residues" evidence="1">
    <location>
        <begin position="366"/>
        <end position="380"/>
    </location>
</feature>
<dbReference type="PANTHER" id="PTHR23099">
    <property type="entry name" value="TRANSCRIPTIONAL REGULATOR"/>
    <property type="match status" value="1"/>
</dbReference>
<comment type="caution">
    <text evidence="3">The sequence shown here is derived from an EMBL/GenBank/DDBJ whole genome shotgun (WGS) entry which is preliminary data.</text>
</comment>
<feature type="domain" description="SprT-like" evidence="2">
    <location>
        <begin position="544"/>
        <end position="760"/>
    </location>
</feature>
<feature type="compositionally biased region" description="Pro residues" evidence="1">
    <location>
        <begin position="383"/>
        <end position="392"/>
    </location>
</feature>
<name>A0AAN7Y903_9EURO</name>